<dbReference type="InterPro" id="IPR029058">
    <property type="entry name" value="AB_hydrolase_fold"/>
</dbReference>
<dbReference type="EMBL" id="BMRB01000003">
    <property type="protein sequence ID" value="GGS43912.1"/>
    <property type="molecule type" value="Genomic_DNA"/>
</dbReference>
<organism evidence="2 3">
    <name type="scientific">Actinokineospora fastidiosa</name>
    <dbReference type="NCBI Taxonomy" id="1816"/>
    <lineage>
        <taxon>Bacteria</taxon>
        <taxon>Bacillati</taxon>
        <taxon>Actinomycetota</taxon>
        <taxon>Actinomycetes</taxon>
        <taxon>Pseudonocardiales</taxon>
        <taxon>Pseudonocardiaceae</taxon>
        <taxon>Actinokineospora</taxon>
    </lineage>
</organism>
<dbReference type="Gene3D" id="3.40.50.1820">
    <property type="entry name" value="alpha/beta hydrolase"/>
    <property type="match status" value="1"/>
</dbReference>
<dbReference type="GO" id="GO:0003824">
    <property type="term" value="F:catalytic activity"/>
    <property type="evidence" value="ECO:0007669"/>
    <property type="project" value="UniProtKB-ARBA"/>
</dbReference>
<dbReference type="Proteomes" id="UP000660680">
    <property type="component" value="Unassembled WGS sequence"/>
</dbReference>
<evidence type="ECO:0000313" key="2">
    <source>
        <dbReference type="EMBL" id="GGS43912.1"/>
    </source>
</evidence>
<dbReference type="Pfam" id="PF00561">
    <property type="entry name" value="Abhydrolase_1"/>
    <property type="match status" value="1"/>
</dbReference>
<evidence type="ECO:0000259" key="1">
    <source>
        <dbReference type="Pfam" id="PF00561"/>
    </source>
</evidence>
<protein>
    <recommendedName>
        <fullName evidence="1">AB hydrolase-1 domain-containing protein</fullName>
    </recommendedName>
</protein>
<comment type="caution">
    <text evidence="2">The sequence shown here is derived from an EMBL/GenBank/DDBJ whole genome shotgun (WGS) entry which is preliminary data.</text>
</comment>
<dbReference type="InterPro" id="IPR000073">
    <property type="entry name" value="AB_hydrolase_1"/>
</dbReference>
<keyword evidence="3" id="KW-1185">Reference proteome</keyword>
<gene>
    <name evidence="2" type="ORF">GCM10010171_43850</name>
</gene>
<sequence length="215" mass="22452">MFIDEEVRIPVDGVGLPAHVALPRRTSGAIVFAHGSGSSRHSPRNQRVAAALRDAGHGTVLTDLLTPEEEDLRFDIPLLASRLAGVVDWLADRLPDTPIGLFGASTGAAAALVTAAERPAAVRAVVSRGGRPDLAGDALGRVLAPTLLIVGGLDHPVIPLNRQAAEHLRAMARVEIVAGATHLFEEPGTLDRVASLAAEWFTTNVGTAPAQPYPS</sequence>
<evidence type="ECO:0000313" key="3">
    <source>
        <dbReference type="Proteomes" id="UP000660680"/>
    </source>
</evidence>
<reference evidence="2" key="1">
    <citation type="journal article" date="2014" name="Int. J. Syst. Evol. Microbiol.">
        <title>Complete genome sequence of Corynebacterium casei LMG S-19264T (=DSM 44701T), isolated from a smear-ripened cheese.</title>
        <authorList>
            <consortium name="US DOE Joint Genome Institute (JGI-PGF)"/>
            <person name="Walter F."/>
            <person name="Albersmeier A."/>
            <person name="Kalinowski J."/>
            <person name="Ruckert C."/>
        </authorList>
    </citation>
    <scope>NUCLEOTIDE SEQUENCE</scope>
    <source>
        <strain evidence="2">JCM 3276</strain>
    </source>
</reference>
<proteinExistence type="predicted"/>
<accession>A0A918LGG9</accession>
<reference evidence="2" key="2">
    <citation type="submission" date="2020-09" db="EMBL/GenBank/DDBJ databases">
        <authorList>
            <person name="Sun Q."/>
            <person name="Ohkuma M."/>
        </authorList>
    </citation>
    <scope>NUCLEOTIDE SEQUENCE</scope>
    <source>
        <strain evidence="2">JCM 3276</strain>
    </source>
</reference>
<dbReference type="SUPFAM" id="SSF53474">
    <property type="entry name" value="alpha/beta-Hydrolases"/>
    <property type="match status" value="1"/>
</dbReference>
<dbReference type="AlphaFoldDB" id="A0A918LGG9"/>
<name>A0A918LGG9_9PSEU</name>
<feature type="domain" description="AB hydrolase-1" evidence="1">
    <location>
        <begin position="29"/>
        <end position="132"/>
    </location>
</feature>